<feature type="compositionally biased region" description="Basic and acidic residues" evidence="1">
    <location>
        <begin position="308"/>
        <end position="322"/>
    </location>
</feature>
<sequence length="322" mass="35092">MAVSATVNRIVTSRDGPVPVRRPRARAGRDMGRTLGAIMRVARCGTPKRSADVGETRTREDGRTAEANARARATDGAASTETVTGERTRKEGAVGDPGRGAVVDFVDALREDGTLRRLESAAERLREATRGGAREIDRSSSDRSTERRENAERKLLQYLDNSDRSSNEELWRLESGIVAPTNTAIATRLSGESRSSTATSAPSIESDIDALLNFVEKSCANARELDDEPNDERTPEPMLTRSKAIRRRPTLPGISSDDDDTDSPGYTPPKKVVPSSQDSLAAVESLKDTGRRSSSSRSMTHDSSPSDDVNRFDRFTDSRRAQ</sequence>
<feature type="compositionally biased region" description="Basic and acidic residues" evidence="1">
    <location>
        <begin position="84"/>
        <end position="93"/>
    </location>
</feature>
<name>A0A1Y5I3L5_OSTTA</name>
<feature type="region of interest" description="Disordered" evidence="1">
    <location>
        <begin position="125"/>
        <end position="151"/>
    </location>
</feature>
<feature type="region of interest" description="Disordered" evidence="1">
    <location>
        <begin position="1"/>
        <end position="29"/>
    </location>
</feature>
<feature type="region of interest" description="Disordered" evidence="1">
    <location>
        <begin position="221"/>
        <end position="322"/>
    </location>
</feature>
<feature type="compositionally biased region" description="Basic and acidic residues" evidence="1">
    <location>
        <begin position="49"/>
        <end position="64"/>
    </location>
</feature>
<gene>
    <name evidence="2" type="ORF">BE221DRAFT_219244</name>
</gene>
<proteinExistence type="predicted"/>
<dbReference type="AlphaFoldDB" id="A0A1Y5I3L5"/>
<feature type="region of interest" description="Disordered" evidence="1">
    <location>
        <begin position="46"/>
        <end position="100"/>
    </location>
</feature>
<dbReference type="Proteomes" id="UP000195557">
    <property type="component" value="Unassembled WGS sequence"/>
</dbReference>
<feature type="compositionally biased region" description="Low complexity" evidence="1">
    <location>
        <begin position="292"/>
        <end position="303"/>
    </location>
</feature>
<accession>A0A1Y5I3L5</accession>
<feature type="compositionally biased region" description="Low complexity" evidence="1">
    <location>
        <begin position="65"/>
        <end position="80"/>
    </location>
</feature>
<evidence type="ECO:0000256" key="1">
    <source>
        <dbReference type="SAM" id="MobiDB-lite"/>
    </source>
</evidence>
<reference evidence="2" key="1">
    <citation type="submission" date="2017-04" db="EMBL/GenBank/DDBJ databases">
        <title>Population genomics of picophytoplankton unveils novel chromosome hypervariability.</title>
        <authorList>
            <consortium name="DOE Joint Genome Institute"/>
            <person name="Blanc-Mathieu R."/>
            <person name="Krasovec M."/>
            <person name="Hebrard M."/>
            <person name="Yau S."/>
            <person name="Desgranges E."/>
            <person name="Martin J."/>
            <person name="Schackwitz W."/>
            <person name="Kuo A."/>
            <person name="Salin G."/>
            <person name="Donnadieu C."/>
            <person name="Desdevises Y."/>
            <person name="Sanchez-Ferandin S."/>
            <person name="Moreau H."/>
            <person name="Rivals E."/>
            <person name="Grigoriev I.V."/>
            <person name="Grimsley N."/>
            <person name="Eyre-Walker A."/>
            <person name="Piganeau G."/>
        </authorList>
    </citation>
    <scope>NUCLEOTIDE SEQUENCE [LARGE SCALE GENOMIC DNA]</scope>
    <source>
        <strain evidence="2">RCC 1115</strain>
    </source>
</reference>
<organism evidence="2">
    <name type="scientific">Ostreococcus tauri</name>
    <name type="common">Marine green alga</name>
    <dbReference type="NCBI Taxonomy" id="70448"/>
    <lineage>
        <taxon>Eukaryota</taxon>
        <taxon>Viridiplantae</taxon>
        <taxon>Chlorophyta</taxon>
        <taxon>Mamiellophyceae</taxon>
        <taxon>Mamiellales</taxon>
        <taxon>Bathycoccaceae</taxon>
        <taxon>Ostreococcus</taxon>
    </lineage>
</organism>
<evidence type="ECO:0000313" key="2">
    <source>
        <dbReference type="EMBL" id="OUS44128.1"/>
    </source>
</evidence>
<feature type="compositionally biased region" description="Polar residues" evidence="1">
    <location>
        <begin position="1"/>
        <end position="11"/>
    </location>
</feature>
<dbReference type="EMBL" id="KZ155826">
    <property type="protein sequence ID" value="OUS44128.1"/>
    <property type="molecule type" value="Genomic_DNA"/>
</dbReference>
<protein>
    <submittedName>
        <fullName evidence="2">Uncharacterized protein</fullName>
    </submittedName>
</protein>